<dbReference type="InterPro" id="IPR013324">
    <property type="entry name" value="RNA_pol_sigma_r3/r4-like"/>
</dbReference>
<dbReference type="STRING" id="1801743.A2824_02615"/>
<feature type="coiled-coil region" evidence="5">
    <location>
        <begin position="84"/>
        <end position="132"/>
    </location>
</feature>
<evidence type="ECO:0000256" key="2">
    <source>
        <dbReference type="ARBA" id="ARBA00023015"/>
    </source>
</evidence>
<dbReference type="PANTHER" id="PTHR43133:SF60">
    <property type="entry name" value="RNA POLYMERASE SIGMA FACTOR SIGV"/>
    <property type="match status" value="1"/>
</dbReference>
<dbReference type="Gene3D" id="1.10.1740.10">
    <property type="match status" value="1"/>
</dbReference>
<evidence type="ECO:0000313" key="9">
    <source>
        <dbReference type="Proteomes" id="UP000178059"/>
    </source>
</evidence>
<evidence type="ECO:0000256" key="3">
    <source>
        <dbReference type="ARBA" id="ARBA00023082"/>
    </source>
</evidence>
<keyword evidence="5" id="KW-0175">Coiled coil</keyword>
<dbReference type="Gene3D" id="1.10.10.10">
    <property type="entry name" value="Winged helix-like DNA-binding domain superfamily/Winged helix DNA-binding domain"/>
    <property type="match status" value="1"/>
</dbReference>
<dbReference type="Pfam" id="PF04542">
    <property type="entry name" value="Sigma70_r2"/>
    <property type="match status" value="1"/>
</dbReference>
<organism evidence="8 9">
    <name type="scientific">Candidatus Nomurabacteria bacterium RIFCSPHIGHO2_01_FULL_42_16</name>
    <dbReference type="NCBI Taxonomy" id="1801743"/>
    <lineage>
        <taxon>Bacteria</taxon>
        <taxon>Candidatus Nomuraibacteriota</taxon>
    </lineage>
</organism>
<comment type="caution">
    <text evidence="8">The sequence shown here is derived from an EMBL/GenBank/DDBJ whole genome shotgun (WGS) entry which is preliminary data.</text>
</comment>
<dbReference type="InterPro" id="IPR007627">
    <property type="entry name" value="RNA_pol_sigma70_r2"/>
</dbReference>
<keyword evidence="2" id="KW-0805">Transcription regulation</keyword>
<dbReference type="SUPFAM" id="SSF88659">
    <property type="entry name" value="Sigma3 and sigma4 domains of RNA polymerase sigma factors"/>
    <property type="match status" value="1"/>
</dbReference>
<protein>
    <recommendedName>
        <fullName evidence="10">RNA polymerase sigma factor</fullName>
    </recommendedName>
</protein>
<accession>A0A1F6VKL8</accession>
<dbReference type="InterPro" id="IPR036388">
    <property type="entry name" value="WH-like_DNA-bd_sf"/>
</dbReference>
<dbReference type="Pfam" id="PF08281">
    <property type="entry name" value="Sigma70_r4_2"/>
    <property type="match status" value="1"/>
</dbReference>
<dbReference type="AlphaFoldDB" id="A0A1F6VKL8"/>
<keyword evidence="4" id="KW-0804">Transcription</keyword>
<dbReference type="Proteomes" id="UP000178059">
    <property type="component" value="Unassembled WGS sequence"/>
</dbReference>
<evidence type="ECO:0000256" key="4">
    <source>
        <dbReference type="ARBA" id="ARBA00023163"/>
    </source>
</evidence>
<evidence type="ECO:0000256" key="1">
    <source>
        <dbReference type="ARBA" id="ARBA00010641"/>
    </source>
</evidence>
<dbReference type="EMBL" id="MFTT01000010">
    <property type="protein sequence ID" value="OGI70200.1"/>
    <property type="molecule type" value="Genomic_DNA"/>
</dbReference>
<evidence type="ECO:0000313" key="8">
    <source>
        <dbReference type="EMBL" id="OGI70200.1"/>
    </source>
</evidence>
<keyword evidence="3" id="KW-0731">Sigma factor</keyword>
<proteinExistence type="inferred from homology"/>
<evidence type="ECO:0000259" key="7">
    <source>
        <dbReference type="Pfam" id="PF08281"/>
    </source>
</evidence>
<feature type="domain" description="RNA polymerase sigma-70 region 2" evidence="6">
    <location>
        <begin position="12"/>
        <end position="79"/>
    </location>
</feature>
<sequence>MKKIEEKFEKAYDLYAKDILRHVYFRLHNKQAAEDLTQETFFKAWQSLALGKTKEIKNFRAFFYKIAHNLIIDYYRSKKPDISLEKLEEEQIEAVAAVAAEQEREADLGIEKEKLEKHLHELKEEYRQILVMRFIDDLKVAEISEIIGKTKTNVRVTIHRALASLRKEMENDLNVKKYV</sequence>
<feature type="domain" description="RNA polymerase sigma factor 70 region 4 type 2" evidence="7">
    <location>
        <begin position="114"/>
        <end position="165"/>
    </location>
</feature>
<comment type="similarity">
    <text evidence="1">Belongs to the sigma-70 factor family. ECF subfamily.</text>
</comment>
<dbReference type="GO" id="GO:0016987">
    <property type="term" value="F:sigma factor activity"/>
    <property type="evidence" value="ECO:0007669"/>
    <property type="project" value="UniProtKB-KW"/>
</dbReference>
<dbReference type="GO" id="GO:0003677">
    <property type="term" value="F:DNA binding"/>
    <property type="evidence" value="ECO:0007669"/>
    <property type="project" value="InterPro"/>
</dbReference>
<evidence type="ECO:0000259" key="6">
    <source>
        <dbReference type="Pfam" id="PF04542"/>
    </source>
</evidence>
<reference evidence="8 9" key="1">
    <citation type="journal article" date="2016" name="Nat. Commun.">
        <title>Thousands of microbial genomes shed light on interconnected biogeochemical processes in an aquifer system.</title>
        <authorList>
            <person name="Anantharaman K."/>
            <person name="Brown C.T."/>
            <person name="Hug L.A."/>
            <person name="Sharon I."/>
            <person name="Castelle C.J."/>
            <person name="Probst A.J."/>
            <person name="Thomas B.C."/>
            <person name="Singh A."/>
            <person name="Wilkins M.J."/>
            <person name="Karaoz U."/>
            <person name="Brodie E.L."/>
            <person name="Williams K.H."/>
            <person name="Hubbard S.S."/>
            <person name="Banfield J.F."/>
        </authorList>
    </citation>
    <scope>NUCLEOTIDE SEQUENCE [LARGE SCALE GENOMIC DNA]</scope>
</reference>
<dbReference type="NCBIfam" id="TIGR02937">
    <property type="entry name" value="sigma70-ECF"/>
    <property type="match status" value="1"/>
</dbReference>
<name>A0A1F6VKL8_9BACT</name>
<dbReference type="InterPro" id="IPR014284">
    <property type="entry name" value="RNA_pol_sigma-70_dom"/>
</dbReference>
<dbReference type="InterPro" id="IPR013325">
    <property type="entry name" value="RNA_pol_sigma_r2"/>
</dbReference>
<dbReference type="GO" id="GO:0006352">
    <property type="term" value="P:DNA-templated transcription initiation"/>
    <property type="evidence" value="ECO:0007669"/>
    <property type="project" value="InterPro"/>
</dbReference>
<gene>
    <name evidence="8" type="ORF">A2824_02615</name>
</gene>
<dbReference type="CDD" id="cd06171">
    <property type="entry name" value="Sigma70_r4"/>
    <property type="match status" value="1"/>
</dbReference>
<dbReference type="PANTHER" id="PTHR43133">
    <property type="entry name" value="RNA POLYMERASE ECF-TYPE SIGMA FACTO"/>
    <property type="match status" value="1"/>
</dbReference>
<evidence type="ECO:0008006" key="10">
    <source>
        <dbReference type="Google" id="ProtNLM"/>
    </source>
</evidence>
<dbReference type="SUPFAM" id="SSF88946">
    <property type="entry name" value="Sigma2 domain of RNA polymerase sigma factors"/>
    <property type="match status" value="1"/>
</dbReference>
<evidence type="ECO:0000256" key="5">
    <source>
        <dbReference type="SAM" id="Coils"/>
    </source>
</evidence>
<dbReference type="InterPro" id="IPR039425">
    <property type="entry name" value="RNA_pol_sigma-70-like"/>
</dbReference>
<dbReference type="InterPro" id="IPR013249">
    <property type="entry name" value="RNA_pol_sigma70_r4_t2"/>
</dbReference>